<dbReference type="PaxDb" id="100226-SCO7148"/>
<dbReference type="OrthoDB" id="5177574at2"/>
<dbReference type="Proteomes" id="UP000001973">
    <property type="component" value="Chromosome"/>
</dbReference>
<accession>Q9FBU3</accession>
<feature type="region of interest" description="Disordered" evidence="1">
    <location>
        <begin position="51"/>
        <end position="117"/>
    </location>
</feature>
<keyword evidence="3" id="KW-1185">Reference proteome</keyword>
<dbReference type="InterPro" id="IPR012338">
    <property type="entry name" value="Beta-lactam/transpept-like"/>
</dbReference>
<evidence type="ECO:0000313" key="2">
    <source>
        <dbReference type="EMBL" id="CAC01637.1"/>
    </source>
</evidence>
<protein>
    <submittedName>
        <fullName evidence="2">Uncharacterized protein</fullName>
    </submittedName>
</protein>
<feature type="compositionally biased region" description="Basic residues" evidence="1">
    <location>
        <begin position="60"/>
        <end position="69"/>
    </location>
</feature>
<dbReference type="EMBL" id="AL939130">
    <property type="protein sequence ID" value="CAC01637.1"/>
    <property type="molecule type" value="Genomic_DNA"/>
</dbReference>
<reference evidence="2 3" key="1">
    <citation type="journal article" date="1996" name="Mol. Microbiol.">
        <title>A set of ordered cosmids and a detailed genetic and physical map for the 8 Mb Streptomyces coelicolor A3(2) chromosome.</title>
        <authorList>
            <person name="Redenbach M."/>
            <person name="Kieser H.M."/>
            <person name="Denapaite D."/>
            <person name="Eichner A."/>
            <person name="Cullum J."/>
            <person name="Kinashi H."/>
            <person name="Hopwood D.A."/>
        </authorList>
    </citation>
    <scope>NUCLEOTIDE SEQUENCE [LARGE SCALE GENOMIC DNA]</scope>
    <source>
        <strain evidence="3">ATCC BAA-471 / A3(2) / M145</strain>
    </source>
</reference>
<dbReference type="STRING" id="100226.gene:17764808"/>
<gene>
    <name evidence="2" type="ordered locus">SCO7148</name>
    <name evidence="2" type="ORF">SC9A4.10</name>
</gene>
<evidence type="ECO:0000313" key="3">
    <source>
        <dbReference type="Proteomes" id="UP000001973"/>
    </source>
</evidence>
<sequence length="117" mass="12298">MSMVLVSANRTQSYGLGLRGRVLSCGVKVYGHTGTVQGYWMVNASNNGTVNTVLAGTPERHRHTGKTPARRTGASLRRGRSPVSRTAPRSGHMSQAHAGVTTAPAWTPTGRTSGADP</sequence>
<dbReference type="EMBL" id="AL645882">
    <property type="protein sequence ID" value="CAC01637.1"/>
    <property type="molecule type" value="Genomic_DNA"/>
</dbReference>
<name>Q9FBU3_STRCO</name>
<proteinExistence type="predicted"/>
<evidence type="ECO:0000256" key="1">
    <source>
        <dbReference type="SAM" id="MobiDB-lite"/>
    </source>
</evidence>
<reference evidence="2 3" key="2">
    <citation type="journal article" date="2002" name="Nature">
        <title>Complete genome sequence of the model actinomycete Streptomyces coelicolor A3(2).</title>
        <authorList>
            <person name="Bentley S.D."/>
            <person name="Chater K.F."/>
            <person name="Cerdeno-Tarraga A.M."/>
            <person name="Challis G.L."/>
            <person name="Thomson N.R."/>
            <person name="James K.D."/>
            <person name="Harris D.E."/>
            <person name="Quail M.A."/>
            <person name="Kieser H."/>
            <person name="Harper D."/>
            <person name="Bateman A."/>
            <person name="Brown S."/>
            <person name="Chandra G."/>
            <person name="Chen C.W."/>
            <person name="Collins M."/>
            <person name="Cronin A."/>
            <person name="Fraser A."/>
            <person name="Goble A."/>
            <person name="Hidalgo J."/>
            <person name="Hornsby T."/>
            <person name="Howarth S."/>
            <person name="Huang C.H."/>
            <person name="Kieser T."/>
            <person name="Larke L."/>
            <person name="Murphy L."/>
            <person name="Oliver K."/>
            <person name="O'Neil S."/>
            <person name="Rabbinowitsch E."/>
            <person name="Rajandream M.A."/>
            <person name="Rutherford K."/>
            <person name="Rutter S."/>
            <person name="Seeger K."/>
            <person name="Saunders D."/>
            <person name="Sharp S."/>
            <person name="Squares R."/>
            <person name="Squares S."/>
            <person name="Taylor K."/>
            <person name="Warren T."/>
            <person name="Wietzorrek A."/>
            <person name="Woodward J."/>
            <person name="Barrell B.G."/>
            <person name="Parkhill J."/>
            <person name="Hopwood D.A."/>
        </authorList>
    </citation>
    <scope>NUCLEOTIDE SEQUENCE [LARGE SCALE GENOMIC DNA]</scope>
    <source>
        <strain evidence="3">ATCC BAA-471 / A3(2) / M145</strain>
    </source>
</reference>
<dbReference type="KEGG" id="sco:SCO7148"/>
<dbReference type="Gene3D" id="3.40.710.10">
    <property type="entry name" value="DD-peptidase/beta-lactamase superfamily"/>
    <property type="match status" value="1"/>
</dbReference>
<dbReference type="AlphaFoldDB" id="Q9FBU3"/>
<dbReference type="HOGENOM" id="CLU_168322_0_0_11"/>
<dbReference type="InParanoid" id="Q9FBU3"/>
<organism evidence="2 3">
    <name type="scientific">Streptomyces coelicolor (strain ATCC BAA-471 / A3(2) / M145)</name>
    <dbReference type="NCBI Taxonomy" id="100226"/>
    <lineage>
        <taxon>Bacteria</taxon>
        <taxon>Bacillati</taxon>
        <taxon>Actinomycetota</taxon>
        <taxon>Actinomycetes</taxon>
        <taxon>Kitasatosporales</taxon>
        <taxon>Streptomycetaceae</taxon>
        <taxon>Streptomyces</taxon>
        <taxon>Streptomyces albidoflavus group</taxon>
    </lineage>
</organism>